<dbReference type="GO" id="GO:0016746">
    <property type="term" value="F:acyltransferase activity"/>
    <property type="evidence" value="ECO:0007669"/>
    <property type="project" value="UniProtKB-KW"/>
</dbReference>
<feature type="non-terminal residue" evidence="8">
    <location>
        <position position="109"/>
    </location>
</feature>
<dbReference type="EMBL" id="BARS01042877">
    <property type="protein sequence ID" value="GAG33575.1"/>
    <property type="molecule type" value="Genomic_DNA"/>
</dbReference>
<evidence type="ECO:0000256" key="2">
    <source>
        <dbReference type="ARBA" id="ARBA00022475"/>
    </source>
</evidence>
<keyword evidence="5 7" id="KW-0472">Membrane</keyword>
<name>X0WSD7_9ZZZZ</name>
<sequence>MVESWLYPANVALARVVPLSLAYHISLPIADLFYWLWTSKREGALRNYARMLGCSPDDERVRRLARSSFRNFGKYIVELLHVQGWSRGQFQRVTIRGDEHFDEALRHGK</sequence>
<gene>
    <name evidence="8" type="ORF">S01H1_64993</name>
</gene>
<dbReference type="GO" id="GO:1901137">
    <property type="term" value="P:carbohydrate derivative biosynthetic process"/>
    <property type="evidence" value="ECO:0007669"/>
    <property type="project" value="UniProtKB-ARBA"/>
</dbReference>
<keyword evidence="6" id="KW-0012">Acyltransferase</keyword>
<comment type="subcellular location">
    <subcellularLocation>
        <location evidence="1">Cell inner membrane</location>
    </subcellularLocation>
</comment>
<reference evidence="8" key="1">
    <citation type="journal article" date="2014" name="Front. Microbiol.">
        <title>High frequency of phylogenetically diverse reductive dehalogenase-homologous genes in deep subseafloor sedimentary metagenomes.</title>
        <authorList>
            <person name="Kawai M."/>
            <person name="Futagami T."/>
            <person name="Toyoda A."/>
            <person name="Takaki Y."/>
            <person name="Nishi S."/>
            <person name="Hori S."/>
            <person name="Arai W."/>
            <person name="Tsubouchi T."/>
            <person name="Morono Y."/>
            <person name="Uchiyama I."/>
            <person name="Ito T."/>
            <person name="Fujiyama A."/>
            <person name="Inagaki F."/>
            <person name="Takami H."/>
        </authorList>
    </citation>
    <scope>NUCLEOTIDE SEQUENCE</scope>
    <source>
        <strain evidence="8">Expedition CK06-06</strain>
    </source>
</reference>
<feature type="transmembrane region" description="Helical" evidence="7">
    <location>
        <begin position="12"/>
        <end position="37"/>
    </location>
</feature>
<evidence type="ECO:0000256" key="4">
    <source>
        <dbReference type="ARBA" id="ARBA00022679"/>
    </source>
</evidence>
<dbReference type="GO" id="GO:0008610">
    <property type="term" value="P:lipid biosynthetic process"/>
    <property type="evidence" value="ECO:0007669"/>
    <property type="project" value="UniProtKB-ARBA"/>
</dbReference>
<evidence type="ECO:0000256" key="3">
    <source>
        <dbReference type="ARBA" id="ARBA00022519"/>
    </source>
</evidence>
<dbReference type="Pfam" id="PF03279">
    <property type="entry name" value="Lip_A_acyltrans"/>
    <property type="match status" value="1"/>
</dbReference>
<evidence type="ECO:0000256" key="1">
    <source>
        <dbReference type="ARBA" id="ARBA00004533"/>
    </source>
</evidence>
<keyword evidence="7" id="KW-1133">Transmembrane helix</keyword>
<organism evidence="8">
    <name type="scientific">marine sediment metagenome</name>
    <dbReference type="NCBI Taxonomy" id="412755"/>
    <lineage>
        <taxon>unclassified sequences</taxon>
        <taxon>metagenomes</taxon>
        <taxon>ecological metagenomes</taxon>
    </lineage>
</organism>
<keyword evidence="7" id="KW-0812">Transmembrane</keyword>
<evidence type="ECO:0000256" key="7">
    <source>
        <dbReference type="SAM" id="Phobius"/>
    </source>
</evidence>
<evidence type="ECO:0000313" key="8">
    <source>
        <dbReference type="EMBL" id="GAG33575.1"/>
    </source>
</evidence>
<keyword evidence="3" id="KW-0997">Cell inner membrane</keyword>
<evidence type="ECO:0000256" key="6">
    <source>
        <dbReference type="ARBA" id="ARBA00023315"/>
    </source>
</evidence>
<protein>
    <submittedName>
        <fullName evidence="8">Uncharacterized protein</fullName>
    </submittedName>
</protein>
<dbReference type="GO" id="GO:0005886">
    <property type="term" value="C:plasma membrane"/>
    <property type="evidence" value="ECO:0007669"/>
    <property type="project" value="UniProtKB-SubCell"/>
</dbReference>
<keyword evidence="4" id="KW-0808">Transferase</keyword>
<comment type="caution">
    <text evidence="8">The sequence shown here is derived from an EMBL/GenBank/DDBJ whole genome shotgun (WGS) entry which is preliminary data.</text>
</comment>
<accession>X0WSD7</accession>
<keyword evidence="2" id="KW-1003">Cell membrane</keyword>
<dbReference type="InterPro" id="IPR004960">
    <property type="entry name" value="LipA_acyltrans"/>
</dbReference>
<dbReference type="AlphaFoldDB" id="X0WSD7"/>
<proteinExistence type="predicted"/>
<evidence type="ECO:0000256" key="5">
    <source>
        <dbReference type="ARBA" id="ARBA00023136"/>
    </source>
</evidence>